<gene>
    <name evidence="1" type="ORF">ICT70_13405</name>
</gene>
<reference evidence="1" key="1">
    <citation type="submission" date="2020-09" db="EMBL/GenBank/DDBJ databases">
        <title>Pelobacter alkaliphilus sp. nov., a novel anaerobic arsenate-reducing bacterium from terrestrial mud volcano.</title>
        <authorList>
            <person name="Khomyakova M.A."/>
            <person name="Merkel A.Y."/>
            <person name="Slobodkin A.I."/>
        </authorList>
    </citation>
    <scope>NUCLEOTIDE SEQUENCE</scope>
    <source>
        <strain evidence="1">M08fum</strain>
    </source>
</reference>
<dbReference type="Proteomes" id="UP000632828">
    <property type="component" value="Unassembled WGS sequence"/>
</dbReference>
<comment type="caution">
    <text evidence="1">The sequence shown here is derived from an EMBL/GenBank/DDBJ whole genome shotgun (WGS) entry which is preliminary data.</text>
</comment>
<dbReference type="InterPro" id="IPR020994">
    <property type="entry name" value="Uncharacterised_Ca-bd_CcbP"/>
</dbReference>
<name>A0A8J6QYY4_9BACT</name>
<dbReference type="Pfam" id="PF11535">
    <property type="entry name" value="Calci_bind_CcbP"/>
    <property type="match status" value="1"/>
</dbReference>
<evidence type="ECO:0000313" key="1">
    <source>
        <dbReference type="EMBL" id="MBD1401658.1"/>
    </source>
</evidence>
<dbReference type="AlphaFoldDB" id="A0A8J6QYY4"/>
<organism evidence="1 2">
    <name type="scientific">Pelovirga terrestris</name>
    <dbReference type="NCBI Taxonomy" id="2771352"/>
    <lineage>
        <taxon>Bacteria</taxon>
        <taxon>Pseudomonadati</taxon>
        <taxon>Thermodesulfobacteriota</taxon>
        <taxon>Desulfuromonadia</taxon>
        <taxon>Geobacterales</taxon>
        <taxon>Geobacteraceae</taxon>
        <taxon>Pelovirga</taxon>
    </lineage>
</organism>
<dbReference type="RefSeq" id="WP_191157474.1">
    <property type="nucleotide sequence ID" value="NZ_JACWUN010000018.1"/>
</dbReference>
<sequence>MVDEYDASWDDADDHDAFEKKYLEWQQRSWENWLSKNLAFPFELERVEDDDDAYFTDIAKTEPFRLGHKMKVVSIEGEDDLHGIIVKAKEGKKTGFVPLCDLEVTSKDDVNYWPVREYVVWFANR</sequence>
<accession>A0A8J6QYY4</accession>
<evidence type="ECO:0000313" key="2">
    <source>
        <dbReference type="Proteomes" id="UP000632828"/>
    </source>
</evidence>
<keyword evidence="2" id="KW-1185">Reference proteome</keyword>
<dbReference type="EMBL" id="JACWUN010000018">
    <property type="protein sequence ID" value="MBD1401658.1"/>
    <property type="molecule type" value="Genomic_DNA"/>
</dbReference>
<proteinExistence type="predicted"/>
<protein>
    <submittedName>
        <fullName evidence="1">Uncharacterized protein</fullName>
    </submittedName>
</protein>